<gene>
    <name evidence="1" type="ORF">BJ976_001149</name>
</gene>
<dbReference type="OrthoDB" id="3691767at2"/>
<dbReference type="EMBL" id="JACHMC010000001">
    <property type="protein sequence ID" value="MBB4882798.1"/>
    <property type="molecule type" value="Genomic_DNA"/>
</dbReference>
<dbReference type="GO" id="GO:0004849">
    <property type="term" value="F:uridine kinase activity"/>
    <property type="evidence" value="ECO:0007669"/>
    <property type="project" value="UniProtKB-EC"/>
</dbReference>
<accession>A0A4Y8X427</accession>
<evidence type="ECO:0000313" key="2">
    <source>
        <dbReference type="Proteomes" id="UP000560081"/>
    </source>
</evidence>
<dbReference type="InterPro" id="IPR027417">
    <property type="entry name" value="P-loop_NTPase"/>
</dbReference>
<dbReference type="SUPFAM" id="SSF52540">
    <property type="entry name" value="P-loop containing nucleoside triphosphate hydrolases"/>
    <property type="match status" value="1"/>
</dbReference>
<dbReference type="EC" id="2.7.1.48" evidence="1"/>
<reference evidence="1 2" key="1">
    <citation type="submission" date="2020-08" db="EMBL/GenBank/DDBJ databases">
        <title>Sequencing the genomes of 1000 actinobacteria strains.</title>
        <authorList>
            <person name="Klenk H.-P."/>
        </authorList>
    </citation>
    <scope>NUCLEOTIDE SEQUENCE [LARGE SCALE GENOMIC DNA]</scope>
    <source>
        <strain evidence="1 2">DSM 19079</strain>
    </source>
</reference>
<dbReference type="Gene3D" id="3.40.50.300">
    <property type="entry name" value="P-loop containing nucleotide triphosphate hydrolases"/>
    <property type="match status" value="1"/>
</dbReference>
<protein>
    <submittedName>
        <fullName evidence="1">Uridine kinase</fullName>
        <ecNumber evidence="1">2.7.1.48</ecNumber>
    </submittedName>
</protein>
<dbReference type="RefSeq" id="WP_135027791.1">
    <property type="nucleotide sequence ID" value="NZ_BMLA01000001.1"/>
</dbReference>
<sequence>MSDSPAPAVPGRPRVVLLGGASGAGKSYLARRFGRPHLPLDAYYREIGEDPEHGGSGPALPRTDYGEIDWDHHLTWNEQAAVDGIVELLEEGATLLPTYEISISSRTGSTPLALDGPGPIIAEGIFADRMIAALDRVGVTYAALYIDSPRTVTAVRRFGRDVAERRKPVPFLVQRGWAHFRSDRRDRARAVAAGFTPVPKARLKRLLREAAAEPR</sequence>
<proteinExistence type="predicted"/>
<keyword evidence="1" id="KW-0808">Transferase</keyword>
<comment type="caution">
    <text evidence="1">The sequence shown here is derived from an EMBL/GenBank/DDBJ whole genome shotgun (WGS) entry which is preliminary data.</text>
</comment>
<dbReference type="Proteomes" id="UP000560081">
    <property type="component" value="Unassembled WGS sequence"/>
</dbReference>
<keyword evidence="2" id="KW-1185">Reference proteome</keyword>
<keyword evidence="1" id="KW-0418">Kinase</keyword>
<dbReference type="AlphaFoldDB" id="A0A4Y8X427"/>
<evidence type="ECO:0000313" key="1">
    <source>
        <dbReference type="EMBL" id="MBB4882798.1"/>
    </source>
</evidence>
<organism evidence="1 2">
    <name type="scientific">Micrococcus flavus</name>
    <dbReference type="NCBI Taxonomy" id="384602"/>
    <lineage>
        <taxon>Bacteria</taxon>
        <taxon>Bacillati</taxon>
        <taxon>Actinomycetota</taxon>
        <taxon>Actinomycetes</taxon>
        <taxon>Micrococcales</taxon>
        <taxon>Micrococcaceae</taxon>
        <taxon>Micrococcus</taxon>
    </lineage>
</organism>
<name>A0A4Y8X427_9MICC</name>